<keyword evidence="1 2" id="KW-0238">DNA-binding</keyword>
<dbReference type="InterPro" id="IPR011344">
    <property type="entry name" value="ssDNA-bd"/>
</dbReference>
<dbReference type="Proteomes" id="UP000237347">
    <property type="component" value="Unassembled WGS sequence"/>
</dbReference>
<dbReference type="AlphaFoldDB" id="A0AAW0JPM8"/>
<dbReference type="PANTHER" id="PTHR10302:SF18">
    <property type="entry name" value="PROTEIN OSB1, MITOCHONDRIAL"/>
    <property type="match status" value="1"/>
</dbReference>
<evidence type="ECO:0000313" key="4">
    <source>
        <dbReference type="Proteomes" id="UP000237347"/>
    </source>
</evidence>
<dbReference type="PROSITE" id="PS50935">
    <property type="entry name" value="SSB"/>
    <property type="match status" value="1"/>
</dbReference>
<dbReference type="InterPro" id="IPR012340">
    <property type="entry name" value="NA-bd_OB-fold"/>
</dbReference>
<evidence type="ECO:0000256" key="2">
    <source>
        <dbReference type="PROSITE-ProRule" id="PRU00252"/>
    </source>
</evidence>
<keyword evidence="4" id="KW-1185">Reference proteome</keyword>
<dbReference type="GO" id="GO:0006264">
    <property type="term" value="P:mitochondrial DNA replication"/>
    <property type="evidence" value="ECO:0007669"/>
    <property type="project" value="TreeGrafter"/>
</dbReference>
<comment type="caution">
    <text evidence="3">The sequence shown here is derived from an EMBL/GenBank/DDBJ whole genome shotgun (WGS) entry which is preliminary data.</text>
</comment>
<reference evidence="3 4" key="1">
    <citation type="journal article" date="2018" name="Sci. Data">
        <title>The draft genome sequence of cork oak.</title>
        <authorList>
            <person name="Ramos A.M."/>
            <person name="Usie A."/>
            <person name="Barbosa P."/>
            <person name="Barros P.M."/>
            <person name="Capote T."/>
            <person name="Chaves I."/>
            <person name="Simoes F."/>
            <person name="Abreu I."/>
            <person name="Carrasquinho I."/>
            <person name="Faro C."/>
            <person name="Guimaraes J.B."/>
            <person name="Mendonca D."/>
            <person name="Nobrega F."/>
            <person name="Rodrigues L."/>
            <person name="Saibo N.J.M."/>
            <person name="Varela M.C."/>
            <person name="Egas C."/>
            <person name="Matos J."/>
            <person name="Miguel C.M."/>
            <person name="Oliveira M.M."/>
            <person name="Ricardo C.P."/>
            <person name="Goncalves S."/>
        </authorList>
    </citation>
    <scope>NUCLEOTIDE SEQUENCE [LARGE SCALE GENOMIC DNA]</scope>
    <source>
        <strain evidence="4">cv. HL8</strain>
    </source>
</reference>
<name>A0AAW0JPM8_QUESU</name>
<organism evidence="3 4">
    <name type="scientific">Quercus suber</name>
    <name type="common">Cork oak</name>
    <dbReference type="NCBI Taxonomy" id="58331"/>
    <lineage>
        <taxon>Eukaryota</taxon>
        <taxon>Viridiplantae</taxon>
        <taxon>Streptophyta</taxon>
        <taxon>Embryophyta</taxon>
        <taxon>Tracheophyta</taxon>
        <taxon>Spermatophyta</taxon>
        <taxon>Magnoliopsida</taxon>
        <taxon>eudicotyledons</taxon>
        <taxon>Gunneridae</taxon>
        <taxon>Pentapetalae</taxon>
        <taxon>rosids</taxon>
        <taxon>fabids</taxon>
        <taxon>Fagales</taxon>
        <taxon>Fagaceae</taxon>
        <taxon>Quercus</taxon>
    </lineage>
</organism>
<evidence type="ECO:0000256" key="1">
    <source>
        <dbReference type="ARBA" id="ARBA00023125"/>
    </source>
</evidence>
<evidence type="ECO:0000313" key="3">
    <source>
        <dbReference type="EMBL" id="KAK7828579.1"/>
    </source>
</evidence>
<protein>
    <submittedName>
        <fullName evidence="3">Protein osb1</fullName>
    </submittedName>
</protein>
<accession>A0AAW0JPM8</accession>
<dbReference type="InterPro" id="IPR000424">
    <property type="entry name" value="Primosome_PriB/ssb"/>
</dbReference>
<dbReference type="EMBL" id="PKMF04000500">
    <property type="protein sequence ID" value="KAK7828579.1"/>
    <property type="molecule type" value="Genomic_DNA"/>
</dbReference>
<dbReference type="PANTHER" id="PTHR10302">
    <property type="entry name" value="SINGLE-STRANDED DNA-BINDING PROTEIN"/>
    <property type="match status" value="1"/>
</dbReference>
<dbReference type="GO" id="GO:0003697">
    <property type="term" value="F:single-stranded DNA binding"/>
    <property type="evidence" value="ECO:0007669"/>
    <property type="project" value="InterPro"/>
</dbReference>
<dbReference type="GO" id="GO:0042645">
    <property type="term" value="C:mitochondrial nucleoid"/>
    <property type="evidence" value="ECO:0007669"/>
    <property type="project" value="TreeGrafter"/>
</dbReference>
<sequence>MNTHRFGALIRNAKRFYSSSSAIARPEKFFFADDGEAGSSVFRHALKFQRPATITWNRQLLNSGSFIGTVEFPLKIVNTRNTGRFGVHTKLSVNSSPDDSNHTVRILLLMWDEMAEMSLQHLKPTDFIYVSGPLGCYTKAHEDGNLRTYYKVTVEELNYVARDGQGPTSQKVEESQLGAGRADLEGYENRNYLWQVFFTNPYEWWDLRKRKVNPRQPDFKHKDTGEALWLSPNDPPWIKRQLQLLDTKMAEQGQGDFGLRSRVSMWVYDE</sequence>
<dbReference type="Gene3D" id="2.40.50.140">
    <property type="entry name" value="Nucleic acid-binding proteins"/>
    <property type="match status" value="1"/>
</dbReference>
<dbReference type="Gramene" id="rna-CFP56_29620">
    <property type="protein sequence ID" value="cds-POF12193.1"/>
    <property type="gene ID" value="gene-CFP56_29620"/>
</dbReference>
<gene>
    <name evidence="3" type="primary">OSB1_0</name>
    <name evidence="3" type="ORF">CFP56_030091</name>
</gene>
<dbReference type="SUPFAM" id="SSF50249">
    <property type="entry name" value="Nucleic acid-binding proteins"/>
    <property type="match status" value="1"/>
</dbReference>
<proteinExistence type="predicted"/>